<dbReference type="RefSeq" id="WP_309483323.1">
    <property type="nucleotide sequence ID" value="NZ_CP133720.1"/>
</dbReference>
<keyword evidence="3" id="KW-1185">Reference proteome</keyword>
<accession>A0ABY9RKU6</accession>
<name>A0ABY9RKU6_9BURK</name>
<dbReference type="Proteomes" id="UP001181355">
    <property type="component" value="Chromosome"/>
</dbReference>
<feature type="signal peptide" evidence="1">
    <location>
        <begin position="1"/>
        <end position="19"/>
    </location>
</feature>
<evidence type="ECO:0000256" key="1">
    <source>
        <dbReference type="SAM" id="SignalP"/>
    </source>
</evidence>
<evidence type="ECO:0000313" key="3">
    <source>
        <dbReference type="Proteomes" id="UP001181355"/>
    </source>
</evidence>
<reference evidence="2" key="1">
    <citation type="submission" date="2023-09" db="EMBL/GenBank/DDBJ databases">
        <title>Undibacterium sp. 20NA77.5 isolated from freshwater.</title>
        <authorList>
            <person name="Le V."/>
            <person name="Ko S.-R."/>
            <person name="Ahn C.-Y."/>
            <person name="Oh H.-M."/>
        </authorList>
    </citation>
    <scope>NUCLEOTIDE SEQUENCE</scope>
    <source>
        <strain evidence="2">20NA77.5</strain>
    </source>
</reference>
<feature type="chain" id="PRO_5045702053" evidence="1">
    <location>
        <begin position="20"/>
        <end position="264"/>
    </location>
</feature>
<organism evidence="2 3">
    <name type="scientific">Undibacterium cyanobacteriorum</name>
    <dbReference type="NCBI Taxonomy" id="3073561"/>
    <lineage>
        <taxon>Bacteria</taxon>
        <taxon>Pseudomonadati</taxon>
        <taxon>Pseudomonadota</taxon>
        <taxon>Betaproteobacteria</taxon>
        <taxon>Burkholderiales</taxon>
        <taxon>Oxalobacteraceae</taxon>
        <taxon>Undibacterium</taxon>
    </lineage>
</organism>
<keyword evidence="1" id="KW-0732">Signal</keyword>
<dbReference type="EMBL" id="CP133720">
    <property type="protein sequence ID" value="WMW81846.1"/>
    <property type="molecule type" value="Genomic_DNA"/>
</dbReference>
<evidence type="ECO:0000313" key="2">
    <source>
        <dbReference type="EMBL" id="WMW81846.1"/>
    </source>
</evidence>
<sequence length="264" mass="28188">MIRFILALTLISVSLSAFADEPIPKELTPEQKAAALRAAETIGFAIYRHDRAAAIASDAAIALPQFKNDSRIRGWVTEEQQGQITVTFIDETPAALYRITVSKEGVAGPVSALDSPAPLTTYEAGAAAARSAALSSRFQQCSNSYNSVVLPSSGAPGSNWLVYLLPGTTKNNVVPIGGTYRVEVSGSKVVSQRGFTRSCIALQTDPKAVGLMISHVMDPAPTEAHVFWSIWARKPMYVAIPSNGTVWLVAGNKIELIEQKATEG</sequence>
<protein>
    <submittedName>
        <fullName evidence="2">Uncharacterized protein</fullName>
    </submittedName>
</protein>
<proteinExistence type="predicted"/>
<gene>
    <name evidence="2" type="ORF">RF679_06065</name>
</gene>